<evidence type="ECO:0000313" key="3">
    <source>
        <dbReference type="Proteomes" id="UP000230423"/>
    </source>
</evidence>
<name>A0A2G9V4W7_TELCI</name>
<organism evidence="2 3">
    <name type="scientific">Teladorsagia circumcincta</name>
    <name type="common">Brown stomach worm</name>
    <name type="synonym">Ostertagia circumcincta</name>
    <dbReference type="NCBI Taxonomy" id="45464"/>
    <lineage>
        <taxon>Eukaryota</taxon>
        <taxon>Metazoa</taxon>
        <taxon>Ecdysozoa</taxon>
        <taxon>Nematoda</taxon>
        <taxon>Chromadorea</taxon>
        <taxon>Rhabditida</taxon>
        <taxon>Rhabditina</taxon>
        <taxon>Rhabditomorpha</taxon>
        <taxon>Strongyloidea</taxon>
        <taxon>Trichostrongylidae</taxon>
        <taxon>Teladorsagia</taxon>
    </lineage>
</organism>
<feature type="region of interest" description="Disordered" evidence="1">
    <location>
        <begin position="1"/>
        <end position="31"/>
    </location>
</feature>
<dbReference type="AlphaFoldDB" id="A0A2G9V4W7"/>
<accession>A0A2G9V4W7</accession>
<feature type="compositionally biased region" description="Polar residues" evidence="1">
    <location>
        <begin position="1"/>
        <end position="12"/>
    </location>
</feature>
<proteinExistence type="predicted"/>
<sequence>MTIFTGSKTSSIKPDLENHRDPAGYPRPHRDNTVEYSLDKKKRWEEIREMQENLGRNTTQAVVDFYIPFRGSIWWYVFTGAVDLAKLTERILTQATVKGKSKNTTLVSHVSAPGLEEPILKFSIVRCYSDSTYHSQLLKCPVIIARFVVIDHSDGITCRLIKGRRRSITGEARIIQEDAPDADARQPVRWLQKVI</sequence>
<feature type="compositionally biased region" description="Basic and acidic residues" evidence="1">
    <location>
        <begin position="14"/>
        <end position="31"/>
    </location>
</feature>
<protein>
    <submittedName>
        <fullName evidence="2">Uncharacterized protein</fullName>
    </submittedName>
</protein>
<gene>
    <name evidence="2" type="ORF">TELCIR_00356</name>
</gene>
<evidence type="ECO:0000313" key="2">
    <source>
        <dbReference type="EMBL" id="PIO77541.1"/>
    </source>
</evidence>
<keyword evidence="3" id="KW-1185">Reference proteome</keyword>
<dbReference type="OrthoDB" id="5784274at2759"/>
<evidence type="ECO:0000256" key="1">
    <source>
        <dbReference type="SAM" id="MobiDB-lite"/>
    </source>
</evidence>
<dbReference type="EMBL" id="KZ344994">
    <property type="protein sequence ID" value="PIO77541.1"/>
    <property type="molecule type" value="Genomic_DNA"/>
</dbReference>
<reference evidence="2 3" key="1">
    <citation type="submission" date="2015-09" db="EMBL/GenBank/DDBJ databases">
        <title>Draft genome of the parasitic nematode Teladorsagia circumcincta isolate WARC Sus (inbred).</title>
        <authorList>
            <person name="Mitreva M."/>
        </authorList>
    </citation>
    <scope>NUCLEOTIDE SEQUENCE [LARGE SCALE GENOMIC DNA]</scope>
    <source>
        <strain evidence="2 3">S</strain>
    </source>
</reference>
<dbReference type="Proteomes" id="UP000230423">
    <property type="component" value="Unassembled WGS sequence"/>
</dbReference>